<reference evidence="2 3" key="1">
    <citation type="submission" date="2016-04" db="EMBL/GenBank/DDBJ databases">
        <title>A degradative enzymes factory behind the ericoid mycorrhizal symbiosis.</title>
        <authorList>
            <consortium name="DOE Joint Genome Institute"/>
            <person name="Martino E."/>
            <person name="Morin E."/>
            <person name="Grelet G."/>
            <person name="Kuo A."/>
            <person name="Kohler A."/>
            <person name="Daghino S."/>
            <person name="Barry K."/>
            <person name="Choi C."/>
            <person name="Cichocki N."/>
            <person name="Clum A."/>
            <person name="Copeland A."/>
            <person name="Hainaut M."/>
            <person name="Haridas S."/>
            <person name="Labutti K."/>
            <person name="Lindquist E."/>
            <person name="Lipzen A."/>
            <person name="Khouja H.-R."/>
            <person name="Murat C."/>
            <person name="Ohm R."/>
            <person name="Olson A."/>
            <person name="Spatafora J."/>
            <person name="Veneault-Fourrey C."/>
            <person name="Henrissat B."/>
            <person name="Grigoriev I."/>
            <person name="Martin F."/>
            <person name="Perotto S."/>
        </authorList>
    </citation>
    <scope>NUCLEOTIDE SEQUENCE [LARGE SCALE GENOMIC DNA]</scope>
    <source>
        <strain evidence="2 3">F</strain>
    </source>
</reference>
<evidence type="ECO:0000256" key="1">
    <source>
        <dbReference type="SAM" id="MobiDB-lite"/>
    </source>
</evidence>
<protein>
    <recommendedName>
        <fullName evidence="4">Zn(2)-C6 fungal-type domain-containing protein</fullName>
    </recommendedName>
</protein>
<dbReference type="Proteomes" id="UP000235786">
    <property type="component" value="Unassembled WGS sequence"/>
</dbReference>
<evidence type="ECO:0000313" key="2">
    <source>
        <dbReference type="EMBL" id="PMD36863.1"/>
    </source>
</evidence>
<dbReference type="AlphaFoldDB" id="A0A2J6REE2"/>
<dbReference type="EMBL" id="KZ613950">
    <property type="protein sequence ID" value="PMD36863.1"/>
    <property type="molecule type" value="Genomic_DNA"/>
</dbReference>
<gene>
    <name evidence="2" type="ORF">L207DRAFT_569017</name>
</gene>
<dbReference type="PANTHER" id="PTHR35392">
    <property type="entry name" value="ZN(II)2CYS6 TRANSCRIPTION FACTOR (EUROFUNG)-RELATED-RELATED"/>
    <property type="match status" value="1"/>
</dbReference>
<evidence type="ECO:0008006" key="4">
    <source>
        <dbReference type="Google" id="ProtNLM"/>
    </source>
</evidence>
<keyword evidence="3" id="KW-1185">Reference proteome</keyword>
<dbReference type="OrthoDB" id="5362630at2759"/>
<name>A0A2J6REE2_HYAVF</name>
<proteinExistence type="predicted"/>
<feature type="region of interest" description="Disordered" evidence="1">
    <location>
        <begin position="223"/>
        <end position="261"/>
    </location>
</feature>
<sequence length="693" mass="78207">MNQPENLHGDPPPTQGSHFQSINQVGRFADELHRQQKDVEAIFQTQGQQFASSIPVTPSSLYLQNSRSRGIETLGPRRGHLSAISANPQALIQPQQIWANSLAPNASRCDFDSFATNDQNSSTPGSVDWAGGFQSHLSNARFPELQDTELSPNGMRSVIWGPLVSRNMQTPQPAAIHYASQPYRIHGYGESGGLMAHGFAGPILDRSTIQTPDDTEVGMIHSSRSSANMQGKKRGHGEMANAGPIKTMPKRKRKGVLDKGQKDHANRVKAIGACAKCRKEHVTCLINPEYEEGPCLTCLIGRSTRLDRQLLCHRDKITDAVLFRNIVDSDYGTPPFSKTFNIGDGILKPFKGWDAEWKDVELTRGLGPTVRVRLRFLKAKALGQADIPERYRECPWALEDFTKAIEVFGKFIWKSISMEVGNKHGRTKTPLDQVAVAIFAMAKKLAERTEGRTTLLKEALMLWGCSRHIEGGWYFHGSETLGRERDNEGKVPLTAAPILDSEIASVIVKHHLPHTQKSVLENIQRLLETNNSIRRKHIFNLFLVYFILLHNCECMMKHQRKWAIHNNSPFRYTPQMMPLVKGILRTVNTILYVWRSDLKGQFPFNPGWNPTFGAKIAELSQWQLDFWKAVGNLIKGKEAQFNRLFQSWENYDEPYCFTGQLFVRDGHPFNSDWLPMDNMPERPLAPIYGPARP</sequence>
<dbReference type="PANTHER" id="PTHR35392:SF3">
    <property type="entry name" value="ZN(2)-C6 FUNGAL-TYPE DOMAIN-CONTAINING PROTEIN"/>
    <property type="match status" value="1"/>
</dbReference>
<organism evidence="2 3">
    <name type="scientific">Hyaloscypha variabilis (strain UAMH 11265 / GT02V1 / F)</name>
    <name type="common">Meliniomyces variabilis</name>
    <dbReference type="NCBI Taxonomy" id="1149755"/>
    <lineage>
        <taxon>Eukaryota</taxon>
        <taxon>Fungi</taxon>
        <taxon>Dikarya</taxon>
        <taxon>Ascomycota</taxon>
        <taxon>Pezizomycotina</taxon>
        <taxon>Leotiomycetes</taxon>
        <taxon>Helotiales</taxon>
        <taxon>Hyaloscyphaceae</taxon>
        <taxon>Hyaloscypha</taxon>
        <taxon>Hyaloscypha variabilis</taxon>
    </lineage>
</organism>
<evidence type="ECO:0000313" key="3">
    <source>
        <dbReference type="Proteomes" id="UP000235786"/>
    </source>
</evidence>
<dbReference type="InterPro" id="IPR052973">
    <property type="entry name" value="Fungal_sec-metab_reg_TF"/>
</dbReference>
<accession>A0A2J6REE2</accession>